<name>A0AAV7PZJ5_PLEWA</name>
<accession>A0AAV7PZJ5</accession>
<gene>
    <name evidence="2" type="ORF">NDU88_000207</name>
</gene>
<dbReference type="AlphaFoldDB" id="A0AAV7PZJ5"/>
<evidence type="ECO:0000313" key="2">
    <source>
        <dbReference type="EMBL" id="KAJ1133731.1"/>
    </source>
</evidence>
<dbReference type="EMBL" id="JANPWB010000010">
    <property type="protein sequence ID" value="KAJ1133731.1"/>
    <property type="molecule type" value="Genomic_DNA"/>
</dbReference>
<feature type="region of interest" description="Disordered" evidence="1">
    <location>
        <begin position="60"/>
        <end position="79"/>
    </location>
</feature>
<evidence type="ECO:0000313" key="3">
    <source>
        <dbReference type="Proteomes" id="UP001066276"/>
    </source>
</evidence>
<protein>
    <submittedName>
        <fullName evidence="2">Uncharacterized protein</fullName>
    </submittedName>
</protein>
<proteinExistence type="predicted"/>
<dbReference type="Proteomes" id="UP001066276">
    <property type="component" value="Chromosome 6"/>
</dbReference>
<keyword evidence="3" id="KW-1185">Reference proteome</keyword>
<comment type="caution">
    <text evidence="2">The sequence shown here is derived from an EMBL/GenBank/DDBJ whole genome shotgun (WGS) entry which is preliminary data.</text>
</comment>
<reference evidence="2" key="1">
    <citation type="journal article" date="2022" name="bioRxiv">
        <title>Sequencing and chromosome-scale assembly of the giantPleurodeles waltlgenome.</title>
        <authorList>
            <person name="Brown T."/>
            <person name="Elewa A."/>
            <person name="Iarovenko S."/>
            <person name="Subramanian E."/>
            <person name="Araus A.J."/>
            <person name="Petzold A."/>
            <person name="Susuki M."/>
            <person name="Suzuki K.-i.T."/>
            <person name="Hayashi T."/>
            <person name="Toyoda A."/>
            <person name="Oliveira C."/>
            <person name="Osipova E."/>
            <person name="Leigh N.D."/>
            <person name="Simon A."/>
            <person name="Yun M.H."/>
        </authorList>
    </citation>
    <scope>NUCLEOTIDE SEQUENCE</scope>
    <source>
        <strain evidence="2">20211129_DDA</strain>
        <tissue evidence="2">Liver</tissue>
    </source>
</reference>
<evidence type="ECO:0000256" key="1">
    <source>
        <dbReference type="SAM" id="MobiDB-lite"/>
    </source>
</evidence>
<sequence>MAEKRASPQPPVREKVPGVAACNTHSLPHLQLQAVPRCHHLCPAIVTNFSLQPPTRWVGPNAKSRGRPPHVAPQPPWIRATSTSPVASVAPELVGSRGSNSLRLWLYLALHHQHFPCRLRGFLVVSLPVARQQGGKAGIRTPLGAAIRCVRGCGRHRLPPVCHTCSSTQRSVA</sequence>
<organism evidence="2 3">
    <name type="scientific">Pleurodeles waltl</name>
    <name type="common">Iberian ribbed newt</name>
    <dbReference type="NCBI Taxonomy" id="8319"/>
    <lineage>
        <taxon>Eukaryota</taxon>
        <taxon>Metazoa</taxon>
        <taxon>Chordata</taxon>
        <taxon>Craniata</taxon>
        <taxon>Vertebrata</taxon>
        <taxon>Euteleostomi</taxon>
        <taxon>Amphibia</taxon>
        <taxon>Batrachia</taxon>
        <taxon>Caudata</taxon>
        <taxon>Salamandroidea</taxon>
        <taxon>Salamandridae</taxon>
        <taxon>Pleurodelinae</taxon>
        <taxon>Pleurodeles</taxon>
    </lineage>
</organism>